<sequence length="448" mass="48807">MRGTVSLSLLASALVVNAFGADDVIGMFNEGKVSGQFREFSISREVDDTRPAANNDYTRKANTIGGYLKYETGAWNGLSLGAAVYGTIGVHLGNRSNVNDVDPTLLSKDNQNDFYLGEAYLQYKNGNTTFKAGRQKLDTPMVGSDDARMLPNLFEAYVLTNTDVKDTTLVAAHVTKFAQGTFGRAYTSGILSATSGYSLVDARGQTGDFTNMGEYAIGEKTDGVSVAAAIYSGIPGLKLQLWDYYAHDILNAVYAEANYGFSMGNGVAPYVAAQWINERDVGSNNVAALNKVESDFVAGKIGVKVANFDVYAAVSHNSKDSASDNGTHGGTISPWGGMPAYTQGMVTRHQFMAGTDAWKAAASYDWKNFGVKLNTSVYYAEFDMDKLNGYAANHAWTAKEKGFDVIFNPETIKNLQLRLRANYTDDFYDVTTGSVSWDEYRFILNYNF</sequence>
<dbReference type="AlphaFoldDB" id="E4U1F7"/>
<dbReference type="Gene3D" id="2.40.160.10">
    <property type="entry name" value="Porin"/>
    <property type="match status" value="1"/>
</dbReference>
<accession>E4U1F7</accession>
<dbReference type="EMBL" id="CP002355">
    <property type="protein sequence ID" value="ADR34494.1"/>
    <property type="molecule type" value="Genomic_DNA"/>
</dbReference>
<dbReference type="RefSeq" id="WP_013460691.1">
    <property type="nucleotide sequence ID" value="NC_014762.1"/>
</dbReference>
<keyword evidence="6" id="KW-1185">Reference proteome</keyword>
<dbReference type="Proteomes" id="UP000008721">
    <property type="component" value="Chromosome"/>
</dbReference>
<proteinExistence type="inferred from homology"/>
<dbReference type="GO" id="GO:0016020">
    <property type="term" value="C:membrane"/>
    <property type="evidence" value="ECO:0007669"/>
    <property type="project" value="InterPro"/>
</dbReference>
<evidence type="ECO:0000313" key="5">
    <source>
        <dbReference type="EMBL" id="ADR34494.1"/>
    </source>
</evidence>
<feature type="chain" id="PRO_5003187507" evidence="4">
    <location>
        <begin position="21"/>
        <end position="448"/>
    </location>
</feature>
<dbReference type="STRING" id="709032.Sulku_1834"/>
<dbReference type="Pfam" id="PF03573">
    <property type="entry name" value="OprD"/>
    <property type="match status" value="1"/>
</dbReference>
<gene>
    <name evidence="5" type="ordered locus">Sulku_1834</name>
</gene>
<evidence type="ECO:0000256" key="1">
    <source>
        <dbReference type="ARBA" id="ARBA00009075"/>
    </source>
</evidence>
<keyword evidence="2" id="KW-0813">Transport</keyword>
<protein>
    <submittedName>
        <fullName evidence="5">Outer membrane porin</fullName>
    </submittedName>
</protein>
<dbReference type="InterPro" id="IPR023614">
    <property type="entry name" value="Porin_dom_sf"/>
</dbReference>
<dbReference type="GO" id="GO:0015288">
    <property type="term" value="F:porin activity"/>
    <property type="evidence" value="ECO:0007669"/>
    <property type="project" value="TreeGrafter"/>
</dbReference>
<organism evidence="5 6">
    <name type="scientific">Sulfuricurvum kujiense (strain ATCC BAA-921 / DSM 16994 / JCM 11577 / YK-1)</name>
    <dbReference type="NCBI Taxonomy" id="709032"/>
    <lineage>
        <taxon>Bacteria</taxon>
        <taxon>Pseudomonadati</taxon>
        <taxon>Campylobacterota</taxon>
        <taxon>Epsilonproteobacteria</taxon>
        <taxon>Campylobacterales</taxon>
        <taxon>Sulfurimonadaceae</taxon>
        <taxon>Sulfuricurvum</taxon>
    </lineage>
</organism>
<evidence type="ECO:0000256" key="3">
    <source>
        <dbReference type="ARBA" id="ARBA00022729"/>
    </source>
</evidence>
<dbReference type="KEGG" id="sku:Sulku_1834"/>
<keyword evidence="3 4" id="KW-0732">Signal</keyword>
<dbReference type="PANTHER" id="PTHR34596:SF2">
    <property type="entry name" value="CHITOPORIN"/>
    <property type="match status" value="1"/>
</dbReference>
<dbReference type="PANTHER" id="PTHR34596">
    <property type="entry name" value="CHITOPORIN"/>
    <property type="match status" value="1"/>
</dbReference>
<name>E4U1F7_SULKY</name>
<dbReference type="HOGENOM" id="CLU_619515_0_0_7"/>
<reference evidence="5 6" key="1">
    <citation type="journal article" date="2012" name="Stand. Genomic Sci.">
        <title>Complete genome sequence of the sulfur compounds oxidizing chemolithoautotroph Sulfuricurvum kujiense type strain (YK-1(T)).</title>
        <authorList>
            <person name="Han C."/>
            <person name="Kotsyurbenko O."/>
            <person name="Chertkov O."/>
            <person name="Held B."/>
            <person name="Lapidus A."/>
            <person name="Nolan M."/>
            <person name="Lucas S."/>
            <person name="Hammon N."/>
            <person name="Deshpande S."/>
            <person name="Cheng J.F."/>
            <person name="Tapia R."/>
            <person name="Goodwin L.A."/>
            <person name="Pitluck S."/>
            <person name="Liolios K."/>
            <person name="Pagani I."/>
            <person name="Ivanova N."/>
            <person name="Mavromatis K."/>
            <person name="Mikhailova N."/>
            <person name="Pati A."/>
            <person name="Chen A."/>
            <person name="Palaniappan K."/>
            <person name="Land M."/>
            <person name="Hauser L."/>
            <person name="Chang Y.J."/>
            <person name="Jeffries C.D."/>
            <person name="Brambilla E.M."/>
            <person name="Rohde M."/>
            <person name="Spring S."/>
            <person name="Sikorski J."/>
            <person name="Goker M."/>
            <person name="Woyke T."/>
            <person name="Bristow J."/>
            <person name="Eisen J.A."/>
            <person name="Markowitz V."/>
            <person name="Hugenholtz P."/>
            <person name="Kyrpides N.C."/>
            <person name="Klenk H.P."/>
            <person name="Detter J.C."/>
        </authorList>
    </citation>
    <scope>NUCLEOTIDE SEQUENCE [LARGE SCALE GENOMIC DNA]</scope>
    <source>
        <strain evidence="6">ATCC BAA-921 / DSM 16994 / JCM 11577 / YK-1</strain>
    </source>
</reference>
<feature type="signal peptide" evidence="4">
    <location>
        <begin position="1"/>
        <end position="20"/>
    </location>
</feature>
<evidence type="ECO:0000256" key="2">
    <source>
        <dbReference type="ARBA" id="ARBA00022448"/>
    </source>
</evidence>
<dbReference type="InterPro" id="IPR005318">
    <property type="entry name" value="OM_porin_bac"/>
</dbReference>
<dbReference type="OrthoDB" id="9125at2"/>
<evidence type="ECO:0000313" key="6">
    <source>
        <dbReference type="Proteomes" id="UP000008721"/>
    </source>
</evidence>
<dbReference type="eggNOG" id="COG3203">
    <property type="taxonomic scope" value="Bacteria"/>
</dbReference>
<evidence type="ECO:0000256" key="4">
    <source>
        <dbReference type="SAM" id="SignalP"/>
    </source>
</evidence>
<comment type="similarity">
    <text evidence="1">Belongs to the outer membrane porin (Opr) (TC 1.B.25) family.</text>
</comment>